<reference evidence="1 2" key="1">
    <citation type="journal article" date="2014" name="Genome Biol. Evol.">
        <title>The genome of the myxosporean Thelohanellus kitauei shows adaptations to nutrient acquisition within its fish host.</title>
        <authorList>
            <person name="Yang Y."/>
            <person name="Xiong J."/>
            <person name="Zhou Z."/>
            <person name="Huo F."/>
            <person name="Miao W."/>
            <person name="Ran C."/>
            <person name="Liu Y."/>
            <person name="Zhang J."/>
            <person name="Feng J."/>
            <person name="Wang M."/>
            <person name="Wang M."/>
            <person name="Wang L."/>
            <person name="Yao B."/>
        </authorList>
    </citation>
    <scope>NUCLEOTIDE SEQUENCE [LARGE SCALE GENOMIC DNA]</scope>
    <source>
        <strain evidence="1">Wuqing</strain>
    </source>
</reference>
<sequence length="130" mass="14677">MHSLVSTIHHKIRNRSLLIRPPVVGAKLTYLESYHDLCAIPIHMWSHARNVVYVKKPYILTCLIVGWFFTTPTTMPNKQTSKIETGRFGAAGLAHDVVAQRFWRKDVLAQGGLSQLCFIDCAFSHYGLAP</sequence>
<dbReference type="EMBL" id="JWZT01002990">
    <property type="protein sequence ID" value="KII68002.1"/>
    <property type="molecule type" value="Genomic_DNA"/>
</dbReference>
<organism evidence="1 2">
    <name type="scientific">Thelohanellus kitauei</name>
    <name type="common">Myxosporean</name>
    <dbReference type="NCBI Taxonomy" id="669202"/>
    <lineage>
        <taxon>Eukaryota</taxon>
        <taxon>Metazoa</taxon>
        <taxon>Cnidaria</taxon>
        <taxon>Myxozoa</taxon>
        <taxon>Myxosporea</taxon>
        <taxon>Bivalvulida</taxon>
        <taxon>Platysporina</taxon>
        <taxon>Myxobolidae</taxon>
        <taxon>Thelohanellus</taxon>
    </lineage>
</organism>
<evidence type="ECO:0000313" key="2">
    <source>
        <dbReference type="Proteomes" id="UP000031668"/>
    </source>
</evidence>
<gene>
    <name evidence="1" type="ORF">RF11_02003</name>
</gene>
<dbReference type="Proteomes" id="UP000031668">
    <property type="component" value="Unassembled WGS sequence"/>
</dbReference>
<proteinExistence type="predicted"/>
<protein>
    <submittedName>
        <fullName evidence="1">Uncharacterized protein</fullName>
    </submittedName>
</protein>
<name>A0A0C2N2A0_THEKT</name>
<comment type="caution">
    <text evidence="1">The sequence shown here is derived from an EMBL/GenBank/DDBJ whole genome shotgun (WGS) entry which is preliminary data.</text>
</comment>
<accession>A0A0C2N2A0</accession>
<keyword evidence="2" id="KW-1185">Reference proteome</keyword>
<dbReference type="AlphaFoldDB" id="A0A0C2N2A0"/>
<evidence type="ECO:0000313" key="1">
    <source>
        <dbReference type="EMBL" id="KII68002.1"/>
    </source>
</evidence>